<dbReference type="InterPro" id="IPR004638">
    <property type="entry name" value="EmrB-like"/>
</dbReference>
<reference evidence="9" key="2">
    <citation type="submission" date="2021-04" db="EMBL/GenBank/DDBJ databases">
        <authorList>
            <person name="Gilroy R."/>
        </authorList>
    </citation>
    <scope>NUCLEOTIDE SEQUENCE</scope>
    <source>
        <strain evidence="9">CHK32-1732</strain>
    </source>
</reference>
<feature type="transmembrane region" description="Helical" evidence="7">
    <location>
        <begin position="101"/>
        <end position="120"/>
    </location>
</feature>
<dbReference type="GO" id="GO:0022857">
    <property type="term" value="F:transmembrane transporter activity"/>
    <property type="evidence" value="ECO:0007669"/>
    <property type="project" value="InterPro"/>
</dbReference>
<gene>
    <name evidence="9" type="ORF">H9870_02715</name>
</gene>
<dbReference type="Gene3D" id="1.20.1250.20">
    <property type="entry name" value="MFS general substrate transporter like domains"/>
    <property type="match status" value="1"/>
</dbReference>
<dbReference type="NCBIfam" id="TIGR00711">
    <property type="entry name" value="efflux_EmrB"/>
    <property type="match status" value="1"/>
</dbReference>
<dbReference type="AlphaFoldDB" id="A0A9D1RN94"/>
<keyword evidence="4 7" id="KW-0812">Transmembrane</keyword>
<feature type="transmembrane region" description="Helical" evidence="7">
    <location>
        <begin position="222"/>
        <end position="240"/>
    </location>
</feature>
<evidence type="ECO:0000256" key="4">
    <source>
        <dbReference type="ARBA" id="ARBA00022692"/>
    </source>
</evidence>
<dbReference type="PANTHER" id="PTHR42718:SF42">
    <property type="entry name" value="EXPORT PROTEIN"/>
    <property type="match status" value="1"/>
</dbReference>
<feature type="transmembrane region" description="Helical" evidence="7">
    <location>
        <begin position="189"/>
        <end position="210"/>
    </location>
</feature>
<feature type="transmembrane region" description="Helical" evidence="7">
    <location>
        <begin position="354"/>
        <end position="373"/>
    </location>
</feature>
<comment type="caution">
    <text evidence="9">The sequence shown here is derived from an EMBL/GenBank/DDBJ whole genome shotgun (WGS) entry which is preliminary data.</text>
</comment>
<dbReference type="InterPro" id="IPR036259">
    <property type="entry name" value="MFS_trans_sf"/>
</dbReference>
<feature type="transmembrane region" description="Helical" evidence="7">
    <location>
        <begin position="292"/>
        <end position="314"/>
    </location>
</feature>
<evidence type="ECO:0000313" key="10">
    <source>
        <dbReference type="Proteomes" id="UP000824190"/>
    </source>
</evidence>
<feature type="domain" description="Major facilitator superfamily (MFS) profile" evidence="8">
    <location>
        <begin position="35"/>
        <end position="525"/>
    </location>
</feature>
<evidence type="ECO:0000256" key="6">
    <source>
        <dbReference type="ARBA" id="ARBA00023136"/>
    </source>
</evidence>
<keyword evidence="3" id="KW-1003">Cell membrane</keyword>
<dbReference type="PRINTS" id="PR01036">
    <property type="entry name" value="TCRTETB"/>
</dbReference>
<sequence>MSSSRLELAVSTATHTSAAFSPPGSTSTSTGRVWTLVIASLSAFMLMLDLTVVNVALPDIRTAFNASFSQLQWILDAYALGLAAILVAAGSLGDRIGRRRLFVIGLVIFTLASLACGLAWNAGVLIAARVIQGLGGAILFAVGPALIGNVYTGTDRSRAFGTFGAVSGLAIAFGPLLGGGLTDGLDWRWIFLINVPVGILCLAIAMLRVTESRSETVPPLDLNGAAVFSASLTFFILALLRGEADGWTSAPILSYLGIGIVLAVVLVVIQIRKGSRAMFDPSLFRNRTYNGLNIVTLTINIAVFSAIFLFVTYLQSYLGYSAWDTGLRALPLTLTIFVGAAATSAIASRTSPRVVLTLSLSCVTVGLLLIRLVDTGDNWTSALPMMLILGMGMGLFNPVRAELSVSTTTPERTGAASGINETFQQVGTAVGIAGVGALFANRVSNAFTNDQNTEILGDARDSAAETAATGGGNVLSDALPDAVRDPVVDAANTAFIDSLHTSFTVAAIVAAVGVVAAVTSIRRKDLVTNQ</sequence>
<dbReference type="Pfam" id="PF07690">
    <property type="entry name" value="MFS_1"/>
    <property type="match status" value="1"/>
</dbReference>
<dbReference type="SUPFAM" id="SSF103473">
    <property type="entry name" value="MFS general substrate transporter"/>
    <property type="match status" value="1"/>
</dbReference>
<evidence type="ECO:0000256" key="2">
    <source>
        <dbReference type="ARBA" id="ARBA00022448"/>
    </source>
</evidence>
<feature type="transmembrane region" description="Helical" evidence="7">
    <location>
        <begin position="126"/>
        <end position="147"/>
    </location>
</feature>
<evidence type="ECO:0000259" key="8">
    <source>
        <dbReference type="PROSITE" id="PS50850"/>
    </source>
</evidence>
<reference evidence="9" key="1">
    <citation type="journal article" date="2021" name="PeerJ">
        <title>Extensive microbial diversity within the chicken gut microbiome revealed by metagenomics and culture.</title>
        <authorList>
            <person name="Gilroy R."/>
            <person name="Ravi A."/>
            <person name="Getino M."/>
            <person name="Pursley I."/>
            <person name="Horton D.L."/>
            <person name="Alikhan N.F."/>
            <person name="Baker D."/>
            <person name="Gharbi K."/>
            <person name="Hall N."/>
            <person name="Watson M."/>
            <person name="Adriaenssens E.M."/>
            <person name="Foster-Nyarko E."/>
            <person name="Jarju S."/>
            <person name="Secka A."/>
            <person name="Antonio M."/>
            <person name="Oren A."/>
            <person name="Chaudhuri R.R."/>
            <person name="La Ragione R."/>
            <person name="Hildebrand F."/>
            <person name="Pallen M.J."/>
        </authorList>
    </citation>
    <scope>NUCLEOTIDE SEQUENCE</scope>
    <source>
        <strain evidence="9">CHK32-1732</strain>
    </source>
</reference>
<dbReference type="Proteomes" id="UP000824190">
    <property type="component" value="Unassembled WGS sequence"/>
</dbReference>
<dbReference type="InterPro" id="IPR011701">
    <property type="entry name" value="MFS"/>
</dbReference>
<name>A0A9D1RN94_9CORY</name>
<feature type="transmembrane region" description="Helical" evidence="7">
    <location>
        <begin position="503"/>
        <end position="521"/>
    </location>
</feature>
<feature type="transmembrane region" description="Helical" evidence="7">
    <location>
        <begin position="326"/>
        <end position="347"/>
    </location>
</feature>
<comment type="subcellular location">
    <subcellularLocation>
        <location evidence="1">Cell membrane</location>
        <topology evidence="1">Multi-pass membrane protein</topology>
    </subcellularLocation>
</comment>
<dbReference type="InterPro" id="IPR020846">
    <property type="entry name" value="MFS_dom"/>
</dbReference>
<proteinExistence type="predicted"/>
<evidence type="ECO:0000313" key="9">
    <source>
        <dbReference type="EMBL" id="HIW90560.1"/>
    </source>
</evidence>
<evidence type="ECO:0000256" key="7">
    <source>
        <dbReference type="SAM" id="Phobius"/>
    </source>
</evidence>
<dbReference type="GO" id="GO:0005886">
    <property type="term" value="C:plasma membrane"/>
    <property type="evidence" value="ECO:0007669"/>
    <property type="project" value="UniProtKB-SubCell"/>
</dbReference>
<dbReference type="PANTHER" id="PTHR42718">
    <property type="entry name" value="MAJOR FACILITATOR SUPERFAMILY MULTIDRUG TRANSPORTER MFSC"/>
    <property type="match status" value="1"/>
</dbReference>
<organism evidence="9 10">
    <name type="scientific">Candidatus Corynebacterium avicola</name>
    <dbReference type="NCBI Taxonomy" id="2838527"/>
    <lineage>
        <taxon>Bacteria</taxon>
        <taxon>Bacillati</taxon>
        <taxon>Actinomycetota</taxon>
        <taxon>Actinomycetes</taxon>
        <taxon>Mycobacteriales</taxon>
        <taxon>Corynebacteriaceae</taxon>
        <taxon>Corynebacterium</taxon>
    </lineage>
</organism>
<dbReference type="EMBL" id="DXGC01000023">
    <property type="protein sequence ID" value="HIW90560.1"/>
    <property type="molecule type" value="Genomic_DNA"/>
</dbReference>
<evidence type="ECO:0000256" key="3">
    <source>
        <dbReference type="ARBA" id="ARBA00022475"/>
    </source>
</evidence>
<dbReference type="PROSITE" id="PS50850">
    <property type="entry name" value="MFS"/>
    <property type="match status" value="1"/>
</dbReference>
<evidence type="ECO:0000256" key="5">
    <source>
        <dbReference type="ARBA" id="ARBA00022989"/>
    </source>
</evidence>
<keyword evidence="5 7" id="KW-1133">Transmembrane helix</keyword>
<feature type="transmembrane region" description="Helical" evidence="7">
    <location>
        <begin position="252"/>
        <end position="271"/>
    </location>
</feature>
<keyword evidence="2" id="KW-0813">Transport</keyword>
<feature type="transmembrane region" description="Helical" evidence="7">
    <location>
        <begin position="77"/>
        <end position="94"/>
    </location>
</feature>
<dbReference type="Gene3D" id="1.20.1720.10">
    <property type="entry name" value="Multidrug resistance protein D"/>
    <property type="match status" value="1"/>
</dbReference>
<dbReference type="CDD" id="cd17321">
    <property type="entry name" value="MFS_MMR_MDR_like"/>
    <property type="match status" value="1"/>
</dbReference>
<accession>A0A9D1RN94</accession>
<keyword evidence="6 7" id="KW-0472">Membrane</keyword>
<feature type="transmembrane region" description="Helical" evidence="7">
    <location>
        <begin position="159"/>
        <end position="177"/>
    </location>
</feature>
<feature type="transmembrane region" description="Helical" evidence="7">
    <location>
        <begin position="33"/>
        <end position="57"/>
    </location>
</feature>
<evidence type="ECO:0000256" key="1">
    <source>
        <dbReference type="ARBA" id="ARBA00004651"/>
    </source>
</evidence>
<feature type="transmembrane region" description="Helical" evidence="7">
    <location>
        <begin position="379"/>
        <end position="396"/>
    </location>
</feature>
<protein>
    <submittedName>
        <fullName evidence="9">MFS transporter</fullName>
    </submittedName>
</protein>